<accession>A0A8H5HTB5</accession>
<proteinExistence type="predicted"/>
<evidence type="ECO:0000313" key="3">
    <source>
        <dbReference type="EMBL" id="KAF5388864.1"/>
    </source>
</evidence>
<evidence type="ECO:0000313" key="4">
    <source>
        <dbReference type="Proteomes" id="UP000518752"/>
    </source>
</evidence>
<feature type="region of interest" description="Disordered" evidence="2">
    <location>
        <begin position="226"/>
        <end position="268"/>
    </location>
</feature>
<organism evidence="3 4">
    <name type="scientific">Collybiopsis confluens</name>
    <dbReference type="NCBI Taxonomy" id="2823264"/>
    <lineage>
        <taxon>Eukaryota</taxon>
        <taxon>Fungi</taxon>
        <taxon>Dikarya</taxon>
        <taxon>Basidiomycota</taxon>
        <taxon>Agaricomycotina</taxon>
        <taxon>Agaricomycetes</taxon>
        <taxon>Agaricomycetidae</taxon>
        <taxon>Agaricales</taxon>
        <taxon>Marasmiineae</taxon>
        <taxon>Omphalotaceae</taxon>
        <taxon>Collybiopsis</taxon>
    </lineage>
</organism>
<feature type="compositionally biased region" description="Basic residues" evidence="2">
    <location>
        <begin position="26"/>
        <end position="35"/>
    </location>
</feature>
<dbReference type="OrthoDB" id="3219336at2759"/>
<dbReference type="EMBL" id="JAACJN010000026">
    <property type="protein sequence ID" value="KAF5388864.1"/>
    <property type="molecule type" value="Genomic_DNA"/>
</dbReference>
<protein>
    <submittedName>
        <fullName evidence="3">Uncharacterized protein</fullName>
    </submittedName>
</protein>
<comment type="caution">
    <text evidence="3">The sequence shown here is derived from an EMBL/GenBank/DDBJ whole genome shotgun (WGS) entry which is preliminary data.</text>
</comment>
<feature type="coiled-coil region" evidence="1">
    <location>
        <begin position="69"/>
        <end position="96"/>
    </location>
</feature>
<gene>
    <name evidence="3" type="ORF">D9757_005682</name>
</gene>
<reference evidence="3 4" key="1">
    <citation type="journal article" date="2020" name="ISME J.">
        <title>Uncovering the hidden diversity of litter-decomposition mechanisms in mushroom-forming fungi.</title>
        <authorList>
            <person name="Floudas D."/>
            <person name="Bentzer J."/>
            <person name="Ahren D."/>
            <person name="Johansson T."/>
            <person name="Persson P."/>
            <person name="Tunlid A."/>
        </authorList>
    </citation>
    <scope>NUCLEOTIDE SEQUENCE [LARGE SCALE GENOMIC DNA]</scope>
    <source>
        <strain evidence="3 4">CBS 406.79</strain>
    </source>
</reference>
<feature type="region of interest" description="Disordered" evidence="2">
    <location>
        <begin position="1"/>
        <end position="35"/>
    </location>
</feature>
<evidence type="ECO:0000256" key="2">
    <source>
        <dbReference type="SAM" id="MobiDB-lite"/>
    </source>
</evidence>
<keyword evidence="4" id="KW-1185">Reference proteome</keyword>
<feature type="compositionally biased region" description="Polar residues" evidence="2">
    <location>
        <begin position="1"/>
        <end position="25"/>
    </location>
</feature>
<dbReference type="AlphaFoldDB" id="A0A8H5HTB5"/>
<evidence type="ECO:0000256" key="1">
    <source>
        <dbReference type="SAM" id="Coils"/>
    </source>
</evidence>
<sequence>MPSTRLTRQNSIVELSHPGPSNTTTKRAKSKAKPTLKRPIVVQADVIEISDSEDESPRVLSAKRKSPNEIQLEQDVKKLKEESEAQKLEIEILRAAAISGPSNDRLVRLRPPAGDLVPPNIFSLLADIRSGGLCIVRSVYAEDVDSLHSGVWAHDWFDTIFNRHKAAHPQYHVNQQPYALAEAYPYLHHLRAGNPQPHYSCPTCREQVKNPPIEDFSLKKVVRAVAKAQGEGSPRKEEAGSSRRKGKSKVQAPTRRPDPWSKFFRSRT</sequence>
<name>A0A8H5HTB5_9AGAR</name>
<dbReference type="Proteomes" id="UP000518752">
    <property type="component" value="Unassembled WGS sequence"/>
</dbReference>
<keyword evidence="1" id="KW-0175">Coiled coil</keyword>